<gene>
    <name evidence="4" type="ORF">BCR35DRAFT_354043</name>
</gene>
<evidence type="ECO:0000256" key="3">
    <source>
        <dbReference type="SAM" id="Phobius"/>
    </source>
</evidence>
<accession>A0A1Y2ERX8</accession>
<dbReference type="AlphaFoldDB" id="A0A1Y2ERX8"/>
<dbReference type="OrthoDB" id="5331396at2759"/>
<comment type="caution">
    <text evidence="4">The sequence shown here is derived from an EMBL/GenBank/DDBJ whole genome shotgun (WGS) entry which is preliminary data.</text>
</comment>
<dbReference type="PANTHER" id="PTHR37849:SF1">
    <property type="entry name" value="YALI0E11605P"/>
    <property type="match status" value="1"/>
</dbReference>
<keyword evidence="5" id="KW-1185">Reference proteome</keyword>
<name>A0A1Y2ERX8_9BASI</name>
<feature type="coiled-coil region" evidence="1">
    <location>
        <begin position="125"/>
        <end position="152"/>
    </location>
</feature>
<feature type="region of interest" description="Disordered" evidence="2">
    <location>
        <begin position="22"/>
        <end position="74"/>
    </location>
</feature>
<keyword evidence="3" id="KW-0812">Transmembrane</keyword>
<keyword evidence="1" id="KW-0175">Coiled coil</keyword>
<feature type="transmembrane region" description="Helical" evidence="3">
    <location>
        <begin position="87"/>
        <end position="105"/>
    </location>
</feature>
<reference evidence="4 5" key="1">
    <citation type="submission" date="2016-07" db="EMBL/GenBank/DDBJ databases">
        <title>Pervasive Adenine N6-methylation of Active Genes in Fungi.</title>
        <authorList>
            <consortium name="DOE Joint Genome Institute"/>
            <person name="Mondo S.J."/>
            <person name="Dannebaum R.O."/>
            <person name="Kuo R.C."/>
            <person name="Labutti K."/>
            <person name="Haridas S."/>
            <person name="Kuo A."/>
            <person name="Salamov A."/>
            <person name="Ahrendt S.R."/>
            <person name="Lipzen A."/>
            <person name="Sullivan W."/>
            <person name="Andreopoulos W.B."/>
            <person name="Clum A."/>
            <person name="Lindquist E."/>
            <person name="Daum C."/>
            <person name="Ramamoorthy G.K."/>
            <person name="Gryganskyi A."/>
            <person name="Culley D."/>
            <person name="Magnuson J.K."/>
            <person name="James T.Y."/>
            <person name="O'Malley M.A."/>
            <person name="Stajich J.E."/>
            <person name="Spatafora J.W."/>
            <person name="Visel A."/>
            <person name="Grigoriev I.V."/>
        </authorList>
    </citation>
    <scope>NUCLEOTIDE SEQUENCE [LARGE SCALE GENOMIC DNA]</scope>
    <source>
        <strain evidence="4 5">62-1032</strain>
    </source>
</reference>
<protein>
    <submittedName>
        <fullName evidence="4">Uncharacterized protein</fullName>
    </submittedName>
</protein>
<proteinExistence type="predicted"/>
<evidence type="ECO:0000313" key="5">
    <source>
        <dbReference type="Proteomes" id="UP000193467"/>
    </source>
</evidence>
<dbReference type="EMBL" id="MCGR01000045">
    <property type="protein sequence ID" value="ORY73595.1"/>
    <property type="molecule type" value="Genomic_DNA"/>
</dbReference>
<feature type="compositionally biased region" description="Pro residues" evidence="2">
    <location>
        <begin position="56"/>
        <end position="72"/>
    </location>
</feature>
<feature type="compositionally biased region" description="Low complexity" evidence="2">
    <location>
        <begin position="35"/>
        <end position="55"/>
    </location>
</feature>
<evidence type="ECO:0000256" key="2">
    <source>
        <dbReference type="SAM" id="MobiDB-lite"/>
    </source>
</evidence>
<dbReference type="InParanoid" id="A0A1Y2ERX8"/>
<dbReference type="PANTHER" id="PTHR37849">
    <property type="entry name" value="YALI0E11605P"/>
    <property type="match status" value="1"/>
</dbReference>
<evidence type="ECO:0000313" key="4">
    <source>
        <dbReference type="EMBL" id="ORY73595.1"/>
    </source>
</evidence>
<keyword evidence="3" id="KW-0472">Membrane</keyword>
<keyword evidence="3" id="KW-1133">Transmembrane helix</keyword>
<dbReference type="Proteomes" id="UP000193467">
    <property type="component" value="Unassembled WGS sequence"/>
</dbReference>
<dbReference type="STRING" id="106004.A0A1Y2ERX8"/>
<evidence type="ECO:0000256" key="1">
    <source>
        <dbReference type="SAM" id="Coils"/>
    </source>
</evidence>
<organism evidence="4 5">
    <name type="scientific">Leucosporidium creatinivorum</name>
    <dbReference type="NCBI Taxonomy" id="106004"/>
    <lineage>
        <taxon>Eukaryota</taxon>
        <taxon>Fungi</taxon>
        <taxon>Dikarya</taxon>
        <taxon>Basidiomycota</taxon>
        <taxon>Pucciniomycotina</taxon>
        <taxon>Microbotryomycetes</taxon>
        <taxon>Leucosporidiales</taxon>
        <taxon>Leucosporidium</taxon>
    </lineage>
</organism>
<sequence>MASLARFRPLLRSAAPLRPFSSSALRANVPPKPISTSTVEETVPPEPLAAEAAPLSTPPPPPPAPEPEPAEPAPVARVRRPVGAFRGGLIGFLLGTTLVGGYGYFQLLDDYSQASSLLLLSVEELKTSTEQMASHIQRIERVERELGELVKTASSKKDVESLRKEYRKLIESEHLASIELRARVWGIEQDLHALTKHTSTSIRI</sequence>